<reference evidence="3" key="1">
    <citation type="submission" date="2015-07" db="EMBL/GenBank/DDBJ databases">
        <title>Draft Genome Sequences of Anaerolinea thermolimosa IMO-1, Bellilinea caldifistulae GOMI-1, Leptolinea tardivitalis YMTK-2, Levilinea saccharolytica KIBI-1,Longilinea arvoryzae KOME-1, Previously Described as Members of the Anaerolineaceae (Chloroflexi).</title>
        <authorList>
            <person name="Sekiguchi Y."/>
            <person name="Ohashi A."/>
            <person name="Matsuura N."/>
            <person name="Tourlousse M.D."/>
        </authorList>
    </citation>
    <scope>NUCLEOTIDE SEQUENCE [LARGE SCALE GENOMIC DNA]</scope>
    <source>
        <strain evidence="3">KOME-1</strain>
    </source>
</reference>
<evidence type="ECO:0000313" key="4">
    <source>
        <dbReference type="Proteomes" id="UP000055060"/>
    </source>
</evidence>
<proteinExistence type="predicted"/>
<dbReference type="PANTHER" id="PTHR45138">
    <property type="entry name" value="REGULATORY COMPONENTS OF SENSORY TRANSDUCTION SYSTEM"/>
    <property type="match status" value="1"/>
</dbReference>
<feature type="transmembrane region" description="Helical" evidence="1">
    <location>
        <begin position="99"/>
        <end position="119"/>
    </location>
</feature>
<dbReference type="SMART" id="SM00267">
    <property type="entry name" value="GGDEF"/>
    <property type="match status" value="1"/>
</dbReference>
<dbReference type="NCBIfam" id="TIGR00254">
    <property type="entry name" value="GGDEF"/>
    <property type="match status" value="1"/>
</dbReference>
<dbReference type="Pfam" id="PF16927">
    <property type="entry name" value="HisKA_7TM"/>
    <property type="match status" value="1"/>
</dbReference>
<feature type="transmembrane region" description="Helical" evidence="1">
    <location>
        <begin position="6"/>
        <end position="26"/>
    </location>
</feature>
<dbReference type="InterPro" id="IPR031621">
    <property type="entry name" value="HisKA_7TM"/>
</dbReference>
<dbReference type="GO" id="GO:1902201">
    <property type="term" value="P:negative regulation of bacterial-type flagellum-dependent cell motility"/>
    <property type="evidence" value="ECO:0007669"/>
    <property type="project" value="TreeGrafter"/>
</dbReference>
<dbReference type="GO" id="GO:0052621">
    <property type="term" value="F:diguanylate cyclase activity"/>
    <property type="evidence" value="ECO:0007669"/>
    <property type="project" value="TreeGrafter"/>
</dbReference>
<accession>A0A0S7BEI1</accession>
<feature type="transmembrane region" description="Helical" evidence="1">
    <location>
        <begin position="65"/>
        <end position="87"/>
    </location>
</feature>
<dbReference type="InterPro" id="IPR029787">
    <property type="entry name" value="Nucleotide_cyclase"/>
</dbReference>
<name>A0A0S7BEI1_9CHLR</name>
<dbReference type="Gene3D" id="3.30.70.270">
    <property type="match status" value="1"/>
</dbReference>
<dbReference type="GO" id="GO:0043709">
    <property type="term" value="P:cell adhesion involved in single-species biofilm formation"/>
    <property type="evidence" value="ECO:0007669"/>
    <property type="project" value="TreeGrafter"/>
</dbReference>
<dbReference type="InterPro" id="IPR043128">
    <property type="entry name" value="Rev_trsase/Diguanyl_cyclase"/>
</dbReference>
<feature type="transmembrane region" description="Helical" evidence="1">
    <location>
        <begin position="183"/>
        <end position="204"/>
    </location>
</feature>
<feature type="transmembrane region" description="Helical" evidence="1">
    <location>
        <begin position="147"/>
        <end position="171"/>
    </location>
</feature>
<protein>
    <submittedName>
        <fullName evidence="3">Protein containg diguanylate cyclase (GGDEF) domain</fullName>
    </submittedName>
</protein>
<dbReference type="GO" id="GO:0005886">
    <property type="term" value="C:plasma membrane"/>
    <property type="evidence" value="ECO:0007669"/>
    <property type="project" value="TreeGrafter"/>
</dbReference>
<sequence length="528" mass="59981">MDQYTFFILLSPFAIATASVVAFYCWRHRSSETARALAACLTSAVAYLFINDLELVTTAPDGKLFFAQVCYLCISLLTVNWMAFALAFSNREKVLKSPYFRLLWIIPALTIGLVFTNSYHHLIWKDIFFLPVNHGYLYFRVVAYGSWFWVFWFHSYFLILAGAVLIIWNSLSSQRTLPMRTRLTLAGALLPLVINLIYVLRLIPGFYKDYSPLAYAFSGILFAISIYRFQLLELPMLGRSILIDNMSDGMLTLDSAMRVADLNPAANRIFVDAAQPAPRIGVPFPLLSNYIRQFDARPQSDLLENEIVFTQAGEKVYYDLQIRRLYDPNRSEVIGYLISLHAVTEHKKLLEAARKLAMEDALTGVFNRRHFIELAHDELAQSRSKPVYFSILMIDIDFFKTVNDTLGHIGGDQVLHAFAQRLRMLLRSTDVIGRIGGDEFIVMLPDTSLDNARLLAERLCARVAEKPIETEDYGAFSITISIGVSECSTKYSKTLEPAIALADKGLFQAKDLGRNRVRIYDVALQSQR</sequence>
<keyword evidence="4" id="KW-1185">Reference proteome</keyword>
<dbReference type="Proteomes" id="UP000055060">
    <property type="component" value="Unassembled WGS sequence"/>
</dbReference>
<dbReference type="SUPFAM" id="SSF55073">
    <property type="entry name" value="Nucleotide cyclase"/>
    <property type="match status" value="1"/>
</dbReference>
<evidence type="ECO:0000313" key="3">
    <source>
        <dbReference type="EMBL" id="GAP13344.1"/>
    </source>
</evidence>
<dbReference type="PROSITE" id="PS50887">
    <property type="entry name" value="GGDEF"/>
    <property type="match status" value="1"/>
</dbReference>
<dbReference type="InterPro" id="IPR050469">
    <property type="entry name" value="Diguanylate_Cyclase"/>
</dbReference>
<dbReference type="STRING" id="360412.LARV_01097"/>
<organism evidence="3">
    <name type="scientific">Longilinea arvoryzae</name>
    <dbReference type="NCBI Taxonomy" id="360412"/>
    <lineage>
        <taxon>Bacteria</taxon>
        <taxon>Bacillati</taxon>
        <taxon>Chloroflexota</taxon>
        <taxon>Anaerolineae</taxon>
        <taxon>Anaerolineales</taxon>
        <taxon>Anaerolineaceae</taxon>
        <taxon>Longilinea</taxon>
    </lineage>
</organism>
<dbReference type="EMBL" id="DF967972">
    <property type="protein sequence ID" value="GAP13344.1"/>
    <property type="molecule type" value="Genomic_DNA"/>
</dbReference>
<dbReference type="InterPro" id="IPR000160">
    <property type="entry name" value="GGDEF_dom"/>
</dbReference>
<feature type="transmembrane region" description="Helical" evidence="1">
    <location>
        <begin position="210"/>
        <end position="229"/>
    </location>
</feature>
<dbReference type="AlphaFoldDB" id="A0A0S7BEI1"/>
<dbReference type="OrthoDB" id="155880at2"/>
<evidence type="ECO:0000259" key="2">
    <source>
        <dbReference type="PROSITE" id="PS50887"/>
    </source>
</evidence>
<feature type="domain" description="GGDEF" evidence="2">
    <location>
        <begin position="387"/>
        <end position="522"/>
    </location>
</feature>
<dbReference type="RefSeq" id="WP_075072688.1">
    <property type="nucleotide sequence ID" value="NZ_DF967972.1"/>
</dbReference>
<dbReference type="PANTHER" id="PTHR45138:SF9">
    <property type="entry name" value="DIGUANYLATE CYCLASE DGCM-RELATED"/>
    <property type="match status" value="1"/>
</dbReference>
<evidence type="ECO:0000256" key="1">
    <source>
        <dbReference type="SAM" id="Phobius"/>
    </source>
</evidence>
<gene>
    <name evidence="3" type="ORF">LARV_01097</name>
</gene>
<keyword evidence="1" id="KW-0812">Transmembrane</keyword>
<keyword evidence="1" id="KW-0472">Membrane</keyword>
<feature type="transmembrane region" description="Helical" evidence="1">
    <location>
        <begin position="33"/>
        <end position="50"/>
    </location>
</feature>
<keyword evidence="1" id="KW-1133">Transmembrane helix</keyword>
<dbReference type="CDD" id="cd01949">
    <property type="entry name" value="GGDEF"/>
    <property type="match status" value="1"/>
</dbReference>
<dbReference type="FunFam" id="3.30.70.270:FF:000001">
    <property type="entry name" value="Diguanylate cyclase domain protein"/>
    <property type="match status" value="1"/>
</dbReference>
<dbReference type="Gene3D" id="3.30.450.20">
    <property type="entry name" value="PAS domain"/>
    <property type="match status" value="1"/>
</dbReference>
<dbReference type="Pfam" id="PF00990">
    <property type="entry name" value="GGDEF"/>
    <property type="match status" value="1"/>
</dbReference>